<dbReference type="EMBL" id="FMHG01000001">
    <property type="protein sequence ID" value="SCJ79230.1"/>
    <property type="molecule type" value="Genomic_DNA"/>
</dbReference>
<keyword evidence="2" id="KW-0645">Protease</keyword>
<dbReference type="PANTHER" id="PTHR46112:SF2">
    <property type="entry name" value="XAA-PRO AMINOPEPTIDASE P-RELATED"/>
    <property type="match status" value="1"/>
</dbReference>
<proteinExistence type="predicted"/>
<organism evidence="2">
    <name type="scientific">uncultured Anaerotruncus sp</name>
    <dbReference type="NCBI Taxonomy" id="905011"/>
    <lineage>
        <taxon>Bacteria</taxon>
        <taxon>Bacillati</taxon>
        <taxon>Bacillota</taxon>
        <taxon>Clostridia</taxon>
        <taxon>Eubacteriales</taxon>
        <taxon>Oscillospiraceae</taxon>
        <taxon>Anaerotruncus</taxon>
        <taxon>environmental samples</taxon>
    </lineage>
</organism>
<dbReference type="Pfam" id="PF00557">
    <property type="entry name" value="Peptidase_M24"/>
    <property type="match status" value="1"/>
</dbReference>
<dbReference type="AlphaFoldDB" id="A0A1C6JB21"/>
<dbReference type="CDD" id="cd01066">
    <property type="entry name" value="APP_MetAP"/>
    <property type="match status" value="1"/>
</dbReference>
<feature type="domain" description="Peptidase M24" evidence="1">
    <location>
        <begin position="7"/>
        <end position="224"/>
    </location>
</feature>
<keyword evidence="2" id="KW-0378">Hydrolase</keyword>
<dbReference type="InterPro" id="IPR050659">
    <property type="entry name" value="Peptidase_M24B"/>
</dbReference>
<dbReference type="GO" id="GO:0004177">
    <property type="term" value="F:aminopeptidase activity"/>
    <property type="evidence" value="ECO:0007669"/>
    <property type="project" value="UniProtKB-KW"/>
</dbReference>
<evidence type="ECO:0000259" key="1">
    <source>
        <dbReference type="Pfam" id="PF00557"/>
    </source>
</evidence>
<dbReference type="InterPro" id="IPR036005">
    <property type="entry name" value="Creatinase/aminopeptidase-like"/>
</dbReference>
<sequence length="234" mass="26539">MKNFQEYTAAQNMARQAIDRLKQEIRPGMTEREIKKLAEIYLIENGSTSFWYHGIGALIHVGERSLVSQGGREYRVSDTAVKENDVITLDLAPTLNTCWGDFARTIFVEDGLPVQNYADLKQPDHQRGIEAELKLHHYLMETVTPDTTFEELFANANALIIALGFENLDYANNLGHSVEILQQDRVYIEKGNAHKLSEYVGFTFEPHISCPGTGFGVKRENIYYFGDDGKLCEL</sequence>
<dbReference type="SUPFAM" id="SSF55920">
    <property type="entry name" value="Creatinase/aminopeptidase"/>
    <property type="match status" value="1"/>
</dbReference>
<protein>
    <submittedName>
        <fullName evidence="2">Aminopeptidase</fullName>
    </submittedName>
</protein>
<gene>
    <name evidence="2" type="ORF">SAMEA3545359_02050</name>
</gene>
<name>A0A1C6JB21_9FIRM</name>
<accession>A0A1C6JB21</accession>
<keyword evidence="2" id="KW-0031">Aminopeptidase</keyword>
<evidence type="ECO:0000313" key="2">
    <source>
        <dbReference type="EMBL" id="SCJ79230.1"/>
    </source>
</evidence>
<reference evidence="2" key="1">
    <citation type="submission" date="2015-09" db="EMBL/GenBank/DDBJ databases">
        <authorList>
            <consortium name="Pathogen Informatics"/>
        </authorList>
    </citation>
    <scope>NUCLEOTIDE SEQUENCE</scope>
    <source>
        <strain evidence="2">2789STDY5834896</strain>
    </source>
</reference>
<dbReference type="Gene3D" id="3.90.230.10">
    <property type="entry name" value="Creatinase/methionine aminopeptidase superfamily"/>
    <property type="match status" value="1"/>
</dbReference>
<dbReference type="PANTHER" id="PTHR46112">
    <property type="entry name" value="AMINOPEPTIDASE"/>
    <property type="match status" value="1"/>
</dbReference>
<dbReference type="InterPro" id="IPR000994">
    <property type="entry name" value="Pept_M24"/>
</dbReference>